<proteinExistence type="predicted"/>
<sequence>MEPDESIRFRPTQESDLPWVLEAEKNEENAPTIICWTHEQHQHTLNDPDKRHWIVEERHAGSMVGFLILAGLDSPHESIELLRSSSQVSRTVMANAPFVRFSVMCLKNRRPTDYGWM</sequence>
<dbReference type="Gene3D" id="3.40.630.30">
    <property type="match status" value="1"/>
</dbReference>
<evidence type="ECO:0000313" key="1">
    <source>
        <dbReference type="EMBL" id="MDR6227150.1"/>
    </source>
</evidence>
<gene>
    <name evidence="1" type="ORF">JOE21_003165</name>
</gene>
<comment type="caution">
    <text evidence="1">The sequence shown here is derived from an EMBL/GenBank/DDBJ whole genome shotgun (WGS) entry which is preliminary data.</text>
</comment>
<organism evidence="1 2">
    <name type="scientific">Desmospora profundinema</name>
    <dbReference type="NCBI Taxonomy" id="1571184"/>
    <lineage>
        <taxon>Bacteria</taxon>
        <taxon>Bacillati</taxon>
        <taxon>Bacillota</taxon>
        <taxon>Bacilli</taxon>
        <taxon>Bacillales</taxon>
        <taxon>Thermoactinomycetaceae</taxon>
        <taxon>Desmospora</taxon>
    </lineage>
</organism>
<dbReference type="EMBL" id="JAVDQG010000008">
    <property type="protein sequence ID" value="MDR6227150.1"/>
    <property type="molecule type" value="Genomic_DNA"/>
</dbReference>
<evidence type="ECO:0008006" key="3">
    <source>
        <dbReference type="Google" id="ProtNLM"/>
    </source>
</evidence>
<keyword evidence="2" id="KW-1185">Reference proteome</keyword>
<dbReference type="SUPFAM" id="SSF55729">
    <property type="entry name" value="Acyl-CoA N-acyltransferases (Nat)"/>
    <property type="match status" value="1"/>
</dbReference>
<reference evidence="1 2" key="1">
    <citation type="submission" date="2023-07" db="EMBL/GenBank/DDBJ databases">
        <title>Genomic Encyclopedia of Type Strains, Phase IV (KMG-IV): sequencing the most valuable type-strain genomes for metagenomic binning, comparative biology and taxonomic classification.</title>
        <authorList>
            <person name="Goeker M."/>
        </authorList>
    </citation>
    <scope>NUCLEOTIDE SEQUENCE [LARGE SCALE GENOMIC DNA]</scope>
    <source>
        <strain evidence="1 2">DSM 45903</strain>
    </source>
</reference>
<accession>A0ABU1IQU4</accession>
<protein>
    <recommendedName>
        <fullName evidence="3">N-acetyltransferase domain-containing protein</fullName>
    </recommendedName>
</protein>
<evidence type="ECO:0000313" key="2">
    <source>
        <dbReference type="Proteomes" id="UP001185012"/>
    </source>
</evidence>
<dbReference type="Proteomes" id="UP001185012">
    <property type="component" value="Unassembled WGS sequence"/>
</dbReference>
<name>A0ABU1IQU4_9BACL</name>
<dbReference type="InterPro" id="IPR016181">
    <property type="entry name" value="Acyl_CoA_acyltransferase"/>
</dbReference>